<dbReference type="GO" id="GO:0006310">
    <property type="term" value="P:DNA recombination"/>
    <property type="evidence" value="ECO:0007669"/>
    <property type="project" value="UniProtKB-UniRule"/>
</dbReference>
<dbReference type="SMART" id="SM00493">
    <property type="entry name" value="TOPRIM"/>
    <property type="match status" value="1"/>
</dbReference>
<dbReference type="PROSITE" id="PS50880">
    <property type="entry name" value="TOPRIM"/>
    <property type="match status" value="1"/>
</dbReference>
<dbReference type="InterPro" id="IPR023627">
    <property type="entry name" value="Rcmb_RecR"/>
</dbReference>
<dbReference type="CDD" id="cd01025">
    <property type="entry name" value="TOPRIM_recR"/>
    <property type="match status" value="1"/>
</dbReference>
<feature type="domain" description="Toprim" evidence="8">
    <location>
        <begin position="80"/>
        <end position="175"/>
    </location>
</feature>
<evidence type="ECO:0000256" key="1">
    <source>
        <dbReference type="ARBA" id="ARBA00022723"/>
    </source>
</evidence>
<evidence type="ECO:0000313" key="10">
    <source>
        <dbReference type="Proteomes" id="UP000015961"/>
    </source>
</evidence>
<dbReference type="eggNOG" id="COG0353">
    <property type="taxonomic scope" value="Bacteria"/>
</dbReference>
<dbReference type="RefSeq" id="WP_016184647.1">
    <property type="nucleotide sequence ID" value="NZ_ASWO01000001.1"/>
</dbReference>
<evidence type="ECO:0000256" key="7">
    <source>
        <dbReference type="HAMAP-Rule" id="MF_00017"/>
    </source>
</evidence>
<evidence type="ECO:0000256" key="5">
    <source>
        <dbReference type="ARBA" id="ARBA00023172"/>
    </source>
</evidence>
<dbReference type="Gene3D" id="3.30.60.80">
    <property type="match status" value="1"/>
</dbReference>
<proteinExistence type="inferred from homology"/>
<dbReference type="InterPro" id="IPR034137">
    <property type="entry name" value="TOPRIM_RecR"/>
</dbReference>
<name>S0L3L4_9ENTE</name>
<dbReference type="PATRIC" id="fig|1140003.3.peg.153"/>
<dbReference type="PROSITE" id="PS01300">
    <property type="entry name" value="RECR"/>
    <property type="match status" value="1"/>
</dbReference>
<comment type="similarity">
    <text evidence="7">Belongs to the RecR family.</text>
</comment>
<dbReference type="SUPFAM" id="SSF111304">
    <property type="entry name" value="Recombination protein RecR"/>
    <property type="match status" value="1"/>
</dbReference>
<keyword evidence="6 7" id="KW-0234">DNA repair</keyword>
<keyword evidence="5 7" id="KW-0233">DNA recombination</keyword>
<dbReference type="InterPro" id="IPR000093">
    <property type="entry name" value="DNA_Rcmb_RecR"/>
</dbReference>
<evidence type="ECO:0000256" key="4">
    <source>
        <dbReference type="ARBA" id="ARBA00022833"/>
    </source>
</evidence>
<dbReference type="Pfam" id="PF21175">
    <property type="entry name" value="RecR_C"/>
    <property type="match status" value="1"/>
</dbReference>
<evidence type="ECO:0000259" key="8">
    <source>
        <dbReference type="PROSITE" id="PS50880"/>
    </source>
</evidence>
<organism evidence="9 10">
    <name type="scientific">Enterococcus sulfureus ATCC 49903</name>
    <dbReference type="NCBI Taxonomy" id="1140003"/>
    <lineage>
        <taxon>Bacteria</taxon>
        <taxon>Bacillati</taxon>
        <taxon>Bacillota</taxon>
        <taxon>Bacilli</taxon>
        <taxon>Lactobacillales</taxon>
        <taxon>Enterococcaceae</taxon>
        <taxon>Enterococcus</taxon>
    </lineage>
</organism>
<evidence type="ECO:0000256" key="3">
    <source>
        <dbReference type="ARBA" id="ARBA00022771"/>
    </source>
</evidence>
<keyword evidence="3 7" id="KW-0863">Zinc-finger</keyword>
<dbReference type="OrthoDB" id="9802672at2"/>
<evidence type="ECO:0000256" key="2">
    <source>
        <dbReference type="ARBA" id="ARBA00022763"/>
    </source>
</evidence>
<dbReference type="PANTHER" id="PTHR30446:SF0">
    <property type="entry name" value="RECOMBINATION PROTEIN RECR"/>
    <property type="match status" value="1"/>
</dbReference>
<dbReference type="GO" id="GO:0006281">
    <property type="term" value="P:DNA repair"/>
    <property type="evidence" value="ECO:0007669"/>
    <property type="project" value="UniProtKB-UniRule"/>
</dbReference>
<dbReference type="Proteomes" id="UP000015961">
    <property type="component" value="Unassembled WGS sequence"/>
</dbReference>
<comment type="function">
    <text evidence="7">May play a role in DNA repair. It seems to be involved in an RecBC-independent recombinational process of DNA repair. It may act with RecF and RecO.</text>
</comment>
<dbReference type="STRING" id="1140003.OMY_00156"/>
<dbReference type="InterPro" id="IPR015967">
    <property type="entry name" value="Rcmb_RecR_Znf"/>
</dbReference>
<gene>
    <name evidence="7" type="primary">recR</name>
    <name evidence="9" type="ORF">I573_00155</name>
</gene>
<dbReference type="Pfam" id="PF02132">
    <property type="entry name" value="RecR_ZnF"/>
    <property type="match status" value="1"/>
</dbReference>
<dbReference type="InterPro" id="IPR006171">
    <property type="entry name" value="TOPRIM_dom"/>
</dbReference>
<keyword evidence="10" id="KW-1185">Reference proteome</keyword>
<dbReference type="GO" id="GO:0003677">
    <property type="term" value="F:DNA binding"/>
    <property type="evidence" value="ECO:0007669"/>
    <property type="project" value="UniProtKB-UniRule"/>
</dbReference>
<dbReference type="Pfam" id="PF21176">
    <property type="entry name" value="RecR_HhH"/>
    <property type="match status" value="1"/>
</dbReference>
<keyword evidence="2 7" id="KW-0227">DNA damage</keyword>
<dbReference type="Pfam" id="PF13662">
    <property type="entry name" value="Toprim_4"/>
    <property type="match status" value="1"/>
</dbReference>
<evidence type="ECO:0000256" key="6">
    <source>
        <dbReference type="ARBA" id="ARBA00023204"/>
    </source>
</evidence>
<dbReference type="Gene3D" id="3.40.1360.10">
    <property type="match status" value="1"/>
</dbReference>
<dbReference type="NCBIfam" id="TIGR00615">
    <property type="entry name" value="recR"/>
    <property type="match status" value="1"/>
</dbReference>
<protein>
    <recommendedName>
        <fullName evidence="7">Recombination protein RecR</fullName>
    </recommendedName>
</protein>
<dbReference type="GO" id="GO:0008270">
    <property type="term" value="F:zinc ion binding"/>
    <property type="evidence" value="ECO:0007669"/>
    <property type="project" value="UniProtKB-KW"/>
</dbReference>
<evidence type="ECO:0000313" key="9">
    <source>
        <dbReference type="EMBL" id="EOT87099.1"/>
    </source>
</evidence>
<dbReference type="Gene3D" id="1.10.8.420">
    <property type="entry name" value="RecR Domain 1"/>
    <property type="match status" value="1"/>
</dbReference>
<reference evidence="9 10" key="1">
    <citation type="submission" date="2013-03" db="EMBL/GenBank/DDBJ databases">
        <title>The Genome Sequence of Enterococcus sulfureus ATCC_49903 (PacBio/Illumina hybrid assembly).</title>
        <authorList>
            <consortium name="The Broad Institute Genomics Platform"/>
            <consortium name="The Broad Institute Genome Sequencing Center for Infectious Disease"/>
            <person name="Earl A."/>
            <person name="Russ C."/>
            <person name="Gilmore M."/>
            <person name="Surin D."/>
            <person name="Walker B."/>
            <person name="Young S."/>
            <person name="Zeng Q."/>
            <person name="Gargeya S."/>
            <person name="Fitzgerald M."/>
            <person name="Haas B."/>
            <person name="Abouelleil A."/>
            <person name="Allen A.W."/>
            <person name="Alvarado L."/>
            <person name="Arachchi H.M."/>
            <person name="Berlin A.M."/>
            <person name="Chapman S.B."/>
            <person name="Gainer-Dewar J."/>
            <person name="Goldberg J."/>
            <person name="Griggs A."/>
            <person name="Gujja S."/>
            <person name="Hansen M."/>
            <person name="Howarth C."/>
            <person name="Imamovic A."/>
            <person name="Ireland A."/>
            <person name="Larimer J."/>
            <person name="McCowan C."/>
            <person name="Murphy C."/>
            <person name="Pearson M."/>
            <person name="Poon T.W."/>
            <person name="Priest M."/>
            <person name="Roberts A."/>
            <person name="Saif S."/>
            <person name="Shea T."/>
            <person name="Sisk P."/>
            <person name="Sykes S."/>
            <person name="Wortman J."/>
            <person name="Nusbaum C."/>
            <person name="Birren B."/>
        </authorList>
    </citation>
    <scope>NUCLEOTIDE SEQUENCE [LARGE SCALE GENOMIC DNA]</scope>
    <source>
        <strain evidence="9 10">ATCC 49903</strain>
    </source>
</reference>
<dbReference type="PANTHER" id="PTHR30446">
    <property type="entry name" value="RECOMBINATION PROTEIN RECR"/>
    <property type="match status" value="1"/>
</dbReference>
<sequence>MQYPEPIARLIASYMNLPGIGQKTATRLAFYTIDMKDETVNEFAKSLLSAKRDLHFCSVCGNITQEDPCEICADTTRDKSTILVVEEPKDVMALEKVREYHGLYHVLHGVLSPMEGTGPEDINLSSLIERLHDDGINEVILATNATTEGEATAMYLSRLIKPAGIKVTRLAHGLSVGSDIEYADEVTLLKAVEGRREI</sequence>
<dbReference type="EMBL" id="ASWO01000001">
    <property type="protein sequence ID" value="EOT87099.1"/>
    <property type="molecule type" value="Genomic_DNA"/>
</dbReference>
<dbReference type="AlphaFoldDB" id="S0L3L4"/>
<keyword evidence="4 7" id="KW-0862">Zinc</keyword>
<keyword evidence="1 7" id="KW-0479">Metal-binding</keyword>
<feature type="zinc finger region" description="C4-type" evidence="7">
    <location>
        <begin position="57"/>
        <end position="72"/>
    </location>
</feature>
<comment type="caution">
    <text evidence="9">The sequence shown here is derived from an EMBL/GenBank/DDBJ whole genome shotgun (WGS) entry which is preliminary data.</text>
</comment>
<dbReference type="HAMAP" id="MF_00017">
    <property type="entry name" value="RecR"/>
    <property type="match status" value="1"/>
</dbReference>
<accession>S0L3L4</accession>
<dbReference type="Gene3D" id="6.10.250.240">
    <property type="match status" value="1"/>
</dbReference>